<keyword evidence="4" id="KW-1185">Reference proteome</keyword>
<feature type="domain" description="Phosphotyrosine protein phosphatase I" evidence="2">
    <location>
        <begin position="5"/>
        <end position="132"/>
    </location>
</feature>
<dbReference type="CDD" id="cd16345">
    <property type="entry name" value="LMWP_ArsC"/>
    <property type="match status" value="1"/>
</dbReference>
<dbReference type="InterPro" id="IPR036196">
    <property type="entry name" value="Ptyr_pPase_sf"/>
</dbReference>
<dbReference type="GO" id="GO:0046685">
    <property type="term" value="P:response to arsenic-containing substance"/>
    <property type="evidence" value="ECO:0007669"/>
    <property type="project" value="UniProtKB-KW"/>
</dbReference>
<evidence type="ECO:0000256" key="1">
    <source>
        <dbReference type="ARBA" id="ARBA00022849"/>
    </source>
</evidence>
<reference evidence="3 4" key="1">
    <citation type="submission" date="2017-09" db="EMBL/GenBank/DDBJ databases">
        <title>Genomic, metabolic, and phenotypic characteristics of bacterial isolates from the natural microbiome of the model nematode Caenorhabditis elegans.</title>
        <authorList>
            <person name="Zimmermann J."/>
            <person name="Obeng N."/>
            <person name="Yang W."/>
            <person name="Obeng O."/>
            <person name="Kissoyan K."/>
            <person name="Pees B."/>
            <person name="Dirksen P."/>
            <person name="Hoppner M."/>
            <person name="Franke A."/>
            <person name="Rosenstiel P."/>
            <person name="Leippe M."/>
            <person name="Dierking K."/>
            <person name="Kaleta C."/>
            <person name="Schulenburg H."/>
        </authorList>
    </citation>
    <scope>NUCLEOTIDE SEQUENCE [LARGE SCALE GENOMIC DNA]</scope>
    <source>
        <strain evidence="3 4">MYb117</strain>
    </source>
</reference>
<gene>
    <name evidence="3" type="ORF">CQZ99_10425</name>
</gene>
<dbReference type="AlphaFoldDB" id="A0A2S9EUT9"/>
<dbReference type="SUPFAM" id="SSF52788">
    <property type="entry name" value="Phosphotyrosine protein phosphatases I"/>
    <property type="match status" value="1"/>
</dbReference>
<dbReference type="EMBL" id="PCQL01000008">
    <property type="protein sequence ID" value="PRC19745.1"/>
    <property type="molecule type" value="Genomic_DNA"/>
</dbReference>
<keyword evidence="1" id="KW-0059">Arsenical resistance</keyword>
<dbReference type="PANTHER" id="PTHR43428:SF1">
    <property type="entry name" value="ARSENATE REDUCTASE"/>
    <property type="match status" value="1"/>
</dbReference>
<dbReference type="Proteomes" id="UP000238045">
    <property type="component" value="Unassembled WGS sequence"/>
</dbReference>
<evidence type="ECO:0000313" key="4">
    <source>
        <dbReference type="Proteomes" id="UP000238045"/>
    </source>
</evidence>
<name>A0A2S9EUT9_9PSED</name>
<evidence type="ECO:0000313" key="3">
    <source>
        <dbReference type="EMBL" id="PRC19745.1"/>
    </source>
</evidence>
<dbReference type="Pfam" id="PF01451">
    <property type="entry name" value="LMWPc"/>
    <property type="match status" value="1"/>
</dbReference>
<dbReference type="RefSeq" id="WP_105696611.1">
    <property type="nucleotide sequence ID" value="NZ_CP159260.1"/>
</dbReference>
<accession>A0A2S9EUT9</accession>
<evidence type="ECO:0000259" key="2">
    <source>
        <dbReference type="SMART" id="SM00226"/>
    </source>
</evidence>
<comment type="caution">
    <text evidence="3">The sequence shown here is derived from an EMBL/GenBank/DDBJ whole genome shotgun (WGS) entry which is preliminary data.</text>
</comment>
<dbReference type="Gene3D" id="3.40.50.2300">
    <property type="match status" value="1"/>
</dbReference>
<organism evidence="3 4">
    <name type="scientific">Pseudomonas poae</name>
    <dbReference type="NCBI Taxonomy" id="200451"/>
    <lineage>
        <taxon>Bacteria</taxon>
        <taxon>Pseudomonadati</taxon>
        <taxon>Pseudomonadota</taxon>
        <taxon>Gammaproteobacteria</taxon>
        <taxon>Pseudomonadales</taxon>
        <taxon>Pseudomonadaceae</taxon>
        <taxon>Pseudomonas</taxon>
    </lineage>
</organism>
<dbReference type="InterPro" id="IPR023485">
    <property type="entry name" value="Ptyr_pPase"/>
</dbReference>
<dbReference type="SMART" id="SM00226">
    <property type="entry name" value="LMWPc"/>
    <property type="match status" value="1"/>
</dbReference>
<protein>
    <submittedName>
        <fullName evidence="3">Low molecular weight phosphatase family protein</fullName>
    </submittedName>
</protein>
<sequence length="140" mass="15395">MSPAIKVLFVCVANSARSQLAEALLRHTDPRFEAFSGGSQPSEVDPRTIQALEAVGVDATGLRSKSISEFQADRFDYVITLCDKSASECLPMPSAGEVIAWDFPDPVTSDDPGAFRHTLHDIHERIKLFVLVKTKHLEDL</sequence>
<proteinExistence type="predicted"/>
<dbReference type="PANTHER" id="PTHR43428">
    <property type="entry name" value="ARSENATE REDUCTASE"/>
    <property type="match status" value="1"/>
</dbReference>